<dbReference type="PROSITE" id="PS50021">
    <property type="entry name" value="CH"/>
    <property type="match status" value="1"/>
</dbReference>
<feature type="domain" description="Calponin-homology (CH)" evidence="2">
    <location>
        <begin position="193"/>
        <end position="308"/>
    </location>
</feature>
<evidence type="ECO:0000259" key="2">
    <source>
        <dbReference type="PROSITE" id="PS50021"/>
    </source>
</evidence>
<gene>
    <name evidence="3" type="ORF">LtaPh_3650600</name>
</gene>
<sequence>MSAEFTVQDKEDLREIFRIYDFSKVNKIDDTVALAQKAGQTPVELFDDLYQLFKIQKLSQRDAVAKQMREAVPNATDADIESVIRESEMKGLTERDALRSLERKYNVQRLNRRALPISCGNHSSPECNVLENSELRRAASSLHHIKVNETCVTSTSPLATSGEATENTEDSSLMLTRPTSKLSAAPTRENMDEIIAEEVRDWVAKIVGPAYNQDVLSTPNFIDTLRTGFLLHVLLQKLESPPVSDENLKLPKRTTGFFVRDNVATFLTTAKQRYDLVDAQLFTVSDLVDGKNDRQVVTCLMSIARIAYSSGTIKDAPNIIVYEHEIEQRQNRLTRLDLDRIVQEAEEDEGMSDLLPCQDEPAKRSSNKMDSVPAPTSPTVSLGNELQDVVTPPRQEAPGACETALKQDELTSPELAVEERVSSHVPGTQAATDMDKSNEKSGEDKPEAAAAPTLPVEHTPLRRSPSLDSMHPLSASGIGYAAEPSVLPAPTDVGEGSLPGSISMRHASPTNGQRTPSKDDEQLAAGAQQTAVSLATETTEQKTEAGDTHVSDAAPSGGGGSGEENINGGGRVFYLRNGVIHPAQPTPMEEKVSTEHRKKAGPRIVWKNTSIPLDATQPPRYHSRHWDGIDLALGRHLNIHYEKHPQSHWRFRTVLSMSGEYVLYNRLSGSRRVVFLRIIQNKLLLRNAGKHQRWIEIDEALDGLEKSEG</sequence>
<dbReference type="OrthoDB" id="21595at2759"/>
<protein>
    <recommendedName>
        <fullName evidence="2">Calponin-homology (CH) domain-containing protein</fullName>
    </recommendedName>
</protein>
<comment type="caution">
    <text evidence="3">The sequence shown here is derived from an EMBL/GenBank/DDBJ whole genome shotgun (WGS) entry which is preliminary data.</text>
</comment>
<accession>A0A640KVM5</accession>
<dbReference type="PANTHER" id="PTHR46756">
    <property type="entry name" value="TRANSGELIN"/>
    <property type="match status" value="1"/>
</dbReference>
<dbReference type="VEuPathDB" id="TriTrypDB:LtaPh_3650600"/>
<organism evidence="3 4">
    <name type="scientific">Leishmania tarentolae</name>
    <name type="common">Sauroleishmania tarentolae</name>
    <dbReference type="NCBI Taxonomy" id="5689"/>
    <lineage>
        <taxon>Eukaryota</taxon>
        <taxon>Discoba</taxon>
        <taxon>Euglenozoa</taxon>
        <taxon>Kinetoplastea</taxon>
        <taxon>Metakinetoplastina</taxon>
        <taxon>Trypanosomatida</taxon>
        <taxon>Trypanosomatidae</taxon>
        <taxon>Leishmaniinae</taxon>
        <taxon>Leishmania</taxon>
        <taxon>lizard Leishmania</taxon>
    </lineage>
</organism>
<feature type="compositionally biased region" description="Polar residues" evidence="1">
    <location>
        <begin position="156"/>
        <end position="182"/>
    </location>
</feature>
<reference evidence="3" key="1">
    <citation type="submission" date="2019-11" db="EMBL/GenBank/DDBJ databases">
        <title>Leishmania tarentolae CDS.</title>
        <authorList>
            <person name="Goto Y."/>
            <person name="Yamagishi J."/>
        </authorList>
    </citation>
    <scope>NUCLEOTIDE SEQUENCE [LARGE SCALE GENOMIC DNA]</scope>
    <source>
        <strain evidence="3">Parrot Tar II</strain>
    </source>
</reference>
<dbReference type="AlphaFoldDB" id="A0A640KVM5"/>
<dbReference type="Proteomes" id="UP000419144">
    <property type="component" value="Unassembled WGS sequence"/>
</dbReference>
<dbReference type="Pfam" id="PF00307">
    <property type="entry name" value="CH"/>
    <property type="match status" value="1"/>
</dbReference>
<feature type="compositionally biased region" description="Basic and acidic residues" evidence="1">
    <location>
        <begin position="433"/>
        <end position="447"/>
    </location>
</feature>
<name>A0A640KVM5_LEITA</name>
<keyword evidence="4" id="KW-1185">Reference proteome</keyword>
<dbReference type="Gene3D" id="1.10.418.10">
    <property type="entry name" value="Calponin-like domain"/>
    <property type="match status" value="1"/>
</dbReference>
<dbReference type="GO" id="GO:0051015">
    <property type="term" value="F:actin filament binding"/>
    <property type="evidence" value="ECO:0007669"/>
    <property type="project" value="TreeGrafter"/>
</dbReference>
<proteinExistence type="predicted"/>
<dbReference type="GO" id="GO:0008093">
    <property type="term" value="F:cytoskeletal anchor activity"/>
    <property type="evidence" value="ECO:0007669"/>
    <property type="project" value="TreeGrafter"/>
</dbReference>
<dbReference type="InterPro" id="IPR001715">
    <property type="entry name" value="CH_dom"/>
</dbReference>
<dbReference type="PANTHER" id="PTHR46756:SF18">
    <property type="entry name" value="GAS2-LIKE PROTEIN PICKLED EGGS"/>
    <property type="match status" value="1"/>
</dbReference>
<dbReference type="GO" id="GO:0051764">
    <property type="term" value="P:actin crosslink formation"/>
    <property type="evidence" value="ECO:0007669"/>
    <property type="project" value="TreeGrafter"/>
</dbReference>
<dbReference type="FunFam" id="1.10.418.10:FF:000118">
    <property type="entry name" value="Calponin homology (CH) domain containing protein, putative"/>
    <property type="match status" value="1"/>
</dbReference>
<feature type="region of interest" description="Disordered" evidence="1">
    <location>
        <begin position="486"/>
        <end position="568"/>
    </location>
</feature>
<feature type="compositionally biased region" description="Gly residues" evidence="1">
    <location>
        <begin position="556"/>
        <end position="568"/>
    </location>
</feature>
<dbReference type="EMBL" id="BLBS01000057">
    <property type="protein sequence ID" value="GET93592.1"/>
    <property type="molecule type" value="Genomic_DNA"/>
</dbReference>
<feature type="compositionally biased region" description="Polar residues" evidence="1">
    <location>
        <begin position="527"/>
        <end position="538"/>
    </location>
</feature>
<evidence type="ECO:0000313" key="4">
    <source>
        <dbReference type="Proteomes" id="UP000419144"/>
    </source>
</evidence>
<feature type="compositionally biased region" description="Basic and acidic residues" evidence="1">
    <location>
        <begin position="539"/>
        <end position="550"/>
    </location>
</feature>
<dbReference type="SUPFAM" id="SSF47576">
    <property type="entry name" value="Calponin-homology domain, CH-domain"/>
    <property type="match status" value="1"/>
</dbReference>
<dbReference type="SMART" id="SM00033">
    <property type="entry name" value="CH"/>
    <property type="match status" value="1"/>
</dbReference>
<dbReference type="GO" id="GO:0005884">
    <property type="term" value="C:actin filament"/>
    <property type="evidence" value="ECO:0007669"/>
    <property type="project" value="TreeGrafter"/>
</dbReference>
<evidence type="ECO:0000313" key="3">
    <source>
        <dbReference type="EMBL" id="GET93592.1"/>
    </source>
</evidence>
<feature type="region of interest" description="Disordered" evidence="1">
    <location>
        <begin position="156"/>
        <end position="188"/>
    </location>
</feature>
<feature type="region of interest" description="Disordered" evidence="1">
    <location>
        <begin position="347"/>
        <end position="386"/>
    </location>
</feature>
<evidence type="ECO:0000256" key="1">
    <source>
        <dbReference type="SAM" id="MobiDB-lite"/>
    </source>
</evidence>
<feature type="region of interest" description="Disordered" evidence="1">
    <location>
        <begin position="414"/>
        <end position="472"/>
    </location>
</feature>
<dbReference type="InterPro" id="IPR036872">
    <property type="entry name" value="CH_dom_sf"/>
</dbReference>